<dbReference type="NCBIfam" id="TIGR00092">
    <property type="entry name" value="redox-regulated ATPase YchF"/>
    <property type="match status" value="1"/>
</dbReference>
<dbReference type="OMA" id="VINYDEY"/>
<dbReference type="EMBL" id="LDAU01000082">
    <property type="protein sequence ID" value="KRX07544.1"/>
    <property type="molecule type" value="Genomic_DNA"/>
</dbReference>
<dbReference type="Proteomes" id="UP000054937">
    <property type="component" value="Unassembled WGS sequence"/>
</dbReference>
<evidence type="ECO:0000256" key="3">
    <source>
        <dbReference type="ARBA" id="ARBA00022840"/>
    </source>
</evidence>
<dbReference type="InterPro" id="IPR023192">
    <property type="entry name" value="TGS-like_dom_sf"/>
</dbReference>
<dbReference type="PROSITE" id="PS50021">
    <property type="entry name" value="CH"/>
    <property type="match status" value="1"/>
</dbReference>
<evidence type="ECO:0000259" key="7">
    <source>
        <dbReference type="PROSITE" id="PS51710"/>
    </source>
</evidence>
<dbReference type="Pfam" id="PF01926">
    <property type="entry name" value="MMR_HSR1"/>
    <property type="match status" value="1"/>
</dbReference>
<dbReference type="InterPro" id="IPR036872">
    <property type="entry name" value="CH_dom_sf"/>
</dbReference>
<dbReference type="InterPro" id="IPR001715">
    <property type="entry name" value="CH_dom"/>
</dbReference>
<name>A0A0V0R071_PSEPJ</name>
<dbReference type="FunFam" id="3.10.20.30:FF:000001">
    <property type="entry name" value="Ribosome-binding ATPase YchF"/>
    <property type="match status" value="1"/>
</dbReference>
<dbReference type="AlphaFoldDB" id="A0A0V0R071"/>
<dbReference type="PROSITE" id="PS51710">
    <property type="entry name" value="G_OBG"/>
    <property type="match status" value="1"/>
</dbReference>
<keyword evidence="2" id="KW-0547">Nucleotide-binding</keyword>
<dbReference type="GO" id="GO:0016887">
    <property type="term" value="F:ATP hydrolysis activity"/>
    <property type="evidence" value="ECO:0007669"/>
    <property type="project" value="InterPro"/>
</dbReference>
<dbReference type="GO" id="GO:0005524">
    <property type="term" value="F:ATP binding"/>
    <property type="evidence" value="ECO:0007669"/>
    <property type="project" value="UniProtKB-KW"/>
</dbReference>
<proteinExistence type="predicted"/>
<dbReference type="InterPro" id="IPR010441">
    <property type="entry name" value="CH_2"/>
</dbReference>
<dbReference type="InterPro" id="IPR031167">
    <property type="entry name" value="G_OBG"/>
</dbReference>
<dbReference type="InterPro" id="IPR027417">
    <property type="entry name" value="P-loop_NTPase"/>
</dbReference>
<dbReference type="OrthoDB" id="424823at2759"/>
<dbReference type="Pfam" id="PF06071">
    <property type="entry name" value="YchF-GTPase_C"/>
    <property type="match status" value="1"/>
</dbReference>
<dbReference type="Gene3D" id="1.10.418.10">
    <property type="entry name" value="Calponin-like domain"/>
    <property type="match status" value="1"/>
</dbReference>
<dbReference type="InterPro" id="IPR012675">
    <property type="entry name" value="Beta-grasp_dom_sf"/>
</dbReference>
<evidence type="ECO:0000256" key="4">
    <source>
        <dbReference type="ARBA" id="ARBA00068719"/>
    </source>
</evidence>
<gene>
    <name evidence="8" type="ORF">PPERSA_11093</name>
</gene>
<dbReference type="PRINTS" id="PR00326">
    <property type="entry name" value="GTP1OBG"/>
</dbReference>
<protein>
    <recommendedName>
        <fullName evidence="4">Obg-like ATPase homolog</fullName>
    </recommendedName>
</protein>
<dbReference type="GO" id="GO:0005737">
    <property type="term" value="C:cytoplasm"/>
    <property type="evidence" value="ECO:0007669"/>
    <property type="project" value="UniProtKB-ARBA"/>
</dbReference>
<evidence type="ECO:0000256" key="5">
    <source>
        <dbReference type="SAM" id="Coils"/>
    </source>
</evidence>
<dbReference type="InParanoid" id="A0A0V0R071"/>
<evidence type="ECO:0000256" key="1">
    <source>
        <dbReference type="ARBA" id="ARBA00022723"/>
    </source>
</evidence>
<feature type="domain" description="Calponin-homology (CH)" evidence="6">
    <location>
        <begin position="8"/>
        <end position="116"/>
    </location>
</feature>
<accession>A0A0V0R071</accession>
<keyword evidence="9" id="KW-1185">Reference proteome</keyword>
<keyword evidence="5" id="KW-0175">Coiled coil</keyword>
<dbReference type="FunFam" id="1.10.150.300:FF:000001">
    <property type="entry name" value="Ribosome-binding ATPase YchF"/>
    <property type="match status" value="1"/>
</dbReference>
<keyword evidence="3" id="KW-0067">ATP-binding</keyword>
<dbReference type="InterPro" id="IPR006073">
    <property type="entry name" value="GTP-bd"/>
</dbReference>
<evidence type="ECO:0000256" key="2">
    <source>
        <dbReference type="ARBA" id="ARBA00022741"/>
    </source>
</evidence>
<evidence type="ECO:0000313" key="8">
    <source>
        <dbReference type="EMBL" id="KRX07544.1"/>
    </source>
</evidence>
<dbReference type="Pfam" id="PF06294">
    <property type="entry name" value="CH_2"/>
    <property type="match status" value="1"/>
</dbReference>
<sequence length="588" mass="68125">MQVPQISEEELNSVYNWVDEIPLSRPKKNISRDFADGVLIAEIVNHFLPQLIELHNYSAANSLSKKKYNWETLNFKVFKKLGFQLSKQDIEQVINAQPEYVERIIKVIQNRIENYRQRKGHDNNIYYNNSQIHQKSQQQQFNQSAQFQQGQDMNNYFQQNQQGQGDMIQQQQMQQNMQAMQEIIREKDQDINELRETVELNNQISLNFGAKKKAKTAQKGQQAAEEQVFFGRRGASNLKMGIVGMANVGKSTTFNLISKQTVPAENFPFCTIDPNIAVIQIPDKRFDKLVEIYDPVKVSPPTLQLIDIAGLVKGASEGEGLGNEFLTHIKQVDGIFQVVRAFEKDDILHTEGEMDPIRDMQIIRDELILKDIQMIESQMKEVQKKAEKSKQPDAIHAFEAMKKSLQLLNERKWLRFQKWNQLEVNALNRLHLLSTKPVTFLVNQSKQDYQENNCKFDKDIEQWIKEFGGEKECQVIKYSAELEKTLENSNKMEEIILNGYKLLNLIHYFTVGKDECKSWSVRNGSTAPQSAAQIHTDFEKGFVQASVINYDEYIKNTEKYQSKVRKEGKQYIVQDGDIINFTCTINKS</sequence>
<dbReference type="InterPro" id="IPR012676">
    <property type="entry name" value="TGS-like"/>
</dbReference>
<dbReference type="GO" id="GO:0046872">
    <property type="term" value="F:metal ion binding"/>
    <property type="evidence" value="ECO:0007669"/>
    <property type="project" value="UniProtKB-KW"/>
</dbReference>
<evidence type="ECO:0000313" key="9">
    <source>
        <dbReference type="Proteomes" id="UP000054937"/>
    </source>
</evidence>
<comment type="caution">
    <text evidence="8">The sequence shown here is derived from an EMBL/GenBank/DDBJ whole genome shotgun (WGS) entry which is preliminary data.</text>
</comment>
<dbReference type="SUPFAM" id="SSF81271">
    <property type="entry name" value="TGS-like"/>
    <property type="match status" value="1"/>
</dbReference>
<feature type="domain" description="OBG-type G" evidence="7">
    <location>
        <begin position="238"/>
        <end position="498"/>
    </location>
</feature>
<feature type="coiled-coil region" evidence="5">
    <location>
        <begin position="170"/>
        <end position="197"/>
    </location>
</feature>
<dbReference type="PANTHER" id="PTHR23305">
    <property type="entry name" value="OBG GTPASE FAMILY"/>
    <property type="match status" value="1"/>
</dbReference>
<keyword evidence="1" id="KW-0479">Metal-binding</keyword>
<dbReference type="CDD" id="cd01900">
    <property type="entry name" value="YchF"/>
    <property type="match status" value="1"/>
</dbReference>
<dbReference type="PANTHER" id="PTHR23305:SF18">
    <property type="entry name" value="OBG-TYPE G DOMAIN-CONTAINING PROTEIN"/>
    <property type="match status" value="1"/>
</dbReference>
<reference evidence="8 9" key="1">
    <citation type="journal article" date="2015" name="Sci. Rep.">
        <title>Genome of the facultative scuticociliatosis pathogen Pseudocohnilembus persalinus provides insight into its virulence through horizontal gene transfer.</title>
        <authorList>
            <person name="Xiong J."/>
            <person name="Wang G."/>
            <person name="Cheng J."/>
            <person name="Tian M."/>
            <person name="Pan X."/>
            <person name="Warren A."/>
            <person name="Jiang C."/>
            <person name="Yuan D."/>
            <person name="Miao W."/>
        </authorList>
    </citation>
    <scope>NUCLEOTIDE SEQUENCE [LARGE SCALE GENOMIC DNA]</scope>
    <source>
        <strain evidence="8">36N120E</strain>
    </source>
</reference>
<dbReference type="Gene3D" id="3.10.20.30">
    <property type="match status" value="1"/>
</dbReference>
<dbReference type="InterPro" id="IPR041706">
    <property type="entry name" value="YchF_N"/>
</dbReference>
<dbReference type="SUPFAM" id="SSF47576">
    <property type="entry name" value="Calponin-homology domain, CH-domain"/>
    <property type="match status" value="1"/>
</dbReference>
<dbReference type="InterPro" id="IPR013029">
    <property type="entry name" value="YchF_C"/>
</dbReference>
<dbReference type="SUPFAM" id="SSF52540">
    <property type="entry name" value="P-loop containing nucleoside triphosphate hydrolases"/>
    <property type="match status" value="1"/>
</dbReference>
<dbReference type="Gene3D" id="1.10.150.300">
    <property type="entry name" value="TGS-like domain"/>
    <property type="match status" value="1"/>
</dbReference>
<dbReference type="GO" id="GO:0005525">
    <property type="term" value="F:GTP binding"/>
    <property type="evidence" value="ECO:0007669"/>
    <property type="project" value="InterPro"/>
</dbReference>
<dbReference type="Gene3D" id="3.40.50.300">
    <property type="entry name" value="P-loop containing nucleotide triphosphate hydrolases"/>
    <property type="match status" value="1"/>
</dbReference>
<evidence type="ECO:0000259" key="6">
    <source>
        <dbReference type="PROSITE" id="PS50021"/>
    </source>
</evidence>
<dbReference type="FunFam" id="1.10.418.10:FF:000059">
    <property type="entry name" value="RIKEN cDNA 6430531B16 gene"/>
    <property type="match status" value="1"/>
</dbReference>
<dbReference type="InterPro" id="IPR004396">
    <property type="entry name" value="ATPase_YchF/OLA1"/>
</dbReference>
<organism evidence="8 9">
    <name type="scientific">Pseudocohnilembus persalinus</name>
    <name type="common">Ciliate</name>
    <dbReference type="NCBI Taxonomy" id="266149"/>
    <lineage>
        <taxon>Eukaryota</taxon>
        <taxon>Sar</taxon>
        <taxon>Alveolata</taxon>
        <taxon>Ciliophora</taxon>
        <taxon>Intramacronucleata</taxon>
        <taxon>Oligohymenophorea</taxon>
        <taxon>Scuticociliatia</taxon>
        <taxon>Philasterida</taxon>
        <taxon>Pseudocohnilembidae</taxon>
        <taxon>Pseudocohnilembus</taxon>
    </lineage>
</organism>